<proteinExistence type="predicted"/>
<gene>
    <name evidence="2" type="ORF">PODLI_1B010711</name>
</gene>
<feature type="compositionally biased region" description="Polar residues" evidence="1">
    <location>
        <begin position="122"/>
        <end position="132"/>
    </location>
</feature>
<feature type="compositionally biased region" description="Polar residues" evidence="1">
    <location>
        <begin position="66"/>
        <end position="81"/>
    </location>
</feature>
<sequence length="179" mass="18880">MPCDPQAFAQFFSAFKTFYMQCRPGVRALRAPPPASQYYIPDTLPSNQERPSTSASGSGSAPPIITSVTRPLTRSQSSCSLMSKLGPSGGTAPPKGPSGNNPQQAIDVPSIFQESPPLPATTDGNSASSSNDDQQRHQDVPAVAAQSTVTGEEQGGKRKAKKKHTSKKSKKSKTSDSED</sequence>
<organism evidence="2 3">
    <name type="scientific">Podarcis lilfordi</name>
    <name type="common">Lilford's wall lizard</name>
    <dbReference type="NCBI Taxonomy" id="74358"/>
    <lineage>
        <taxon>Eukaryota</taxon>
        <taxon>Metazoa</taxon>
        <taxon>Chordata</taxon>
        <taxon>Craniata</taxon>
        <taxon>Vertebrata</taxon>
        <taxon>Euteleostomi</taxon>
        <taxon>Lepidosauria</taxon>
        <taxon>Squamata</taxon>
        <taxon>Bifurcata</taxon>
        <taxon>Unidentata</taxon>
        <taxon>Episquamata</taxon>
        <taxon>Laterata</taxon>
        <taxon>Lacertibaenia</taxon>
        <taxon>Lacertidae</taxon>
        <taxon>Podarcis</taxon>
    </lineage>
</organism>
<dbReference type="Proteomes" id="UP001178461">
    <property type="component" value="Chromosome 5"/>
</dbReference>
<keyword evidence="3" id="KW-1185">Reference proteome</keyword>
<dbReference type="EMBL" id="OX395130">
    <property type="protein sequence ID" value="CAI5774684.1"/>
    <property type="molecule type" value="Genomic_DNA"/>
</dbReference>
<evidence type="ECO:0000313" key="3">
    <source>
        <dbReference type="Proteomes" id="UP001178461"/>
    </source>
</evidence>
<feature type="compositionally biased region" description="Low complexity" evidence="1">
    <location>
        <begin position="54"/>
        <end position="65"/>
    </location>
</feature>
<reference evidence="2" key="1">
    <citation type="submission" date="2022-12" db="EMBL/GenBank/DDBJ databases">
        <authorList>
            <person name="Alioto T."/>
            <person name="Alioto T."/>
            <person name="Gomez Garrido J."/>
        </authorList>
    </citation>
    <scope>NUCLEOTIDE SEQUENCE</scope>
</reference>
<dbReference type="AlphaFoldDB" id="A0AA35P4I7"/>
<evidence type="ECO:0000256" key="1">
    <source>
        <dbReference type="SAM" id="MobiDB-lite"/>
    </source>
</evidence>
<feature type="compositionally biased region" description="Polar residues" evidence="1">
    <location>
        <begin position="44"/>
        <end position="53"/>
    </location>
</feature>
<feature type="compositionally biased region" description="Basic residues" evidence="1">
    <location>
        <begin position="157"/>
        <end position="172"/>
    </location>
</feature>
<name>A0AA35P4I7_9SAUR</name>
<feature type="region of interest" description="Disordered" evidence="1">
    <location>
        <begin position="37"/>
        <end position="179"/>
    </location>
</feature>
<evidence type="ECO:0000313" key="2">
    <source>
        <dbReference type="EMBL" id="CAI5774684.1"/>
    </source>
</evidence>
<protein>
    <submittedName>
        <fullName evidence="2">Uncharacterized protein</fullName>
    </submittedName>
</protein>
<accession>A0AA35P4I7</accession>